<dbReference type="Proteomes" id="UP000034292">
    <property type="component" value="Unassembled WGS sequence"/>
</dbReference>
<dbReference type="Gene3D" id="3.40.190.80">
    <property type="match status" value="1"/>
</dbReference>
<dbReference type="SUPFAM" id="SSF56655">
    <property type="entry name" value="Carbohydrate phosphatase"/>
    <property type="match status" value="1"/>
</dbReference>
<dbReference type="EMBL" id="LBZV01000001">
    <property type="protein sequence ID" value="KKR78359.1"/>
    <property type="molecule type" value="Genomic_DNA"/>
</dbReference>
<evidence type="ECO:0000256" key="2">
    <source>
        <dbReference type="ARBA" id="ARBA00022842"/>
    </source>
</evidence>
<dbReference type="GO" id="GO:0008934">
    <property type="term" value="F:inositol monophosphate 1-phosphatase activity"/>
    <property type="evidence" value="ECO:0007669"/>
    <property type="project" value="TreeGrafter"/>
</dbReference>
<evidence type="ECO:0000313" key="5">
    <source>
        <dbReference type="Proteomes" id="UP000034292"/>
    </source>
</evidence>
<dbReference type="PROSITE" id="PS00630">
    <property type="entry name" value="IMP_2"/>
    <property type="match status" value="1"/>
</dbReference>
<keyword evidence="2 3" id="KW-0460">Magnesium</keyword>
<feature type="binding site" evidence="3">
    <location>
        <position position="214"/>
    </location>
    <ligand>
        <name>Mg(2+)</name>
        <dbReference type="ChEBI" id="CHEBI:18420"/>
        <label>1</label>
        <note>catalytic</note>
    </ligand>
</feature>
<keyword evidence="1 3" id="KW-0479">Metal-binding</keyword>
<organism evidence="4 5">
    <name type="scientific">Candidatus Curtissbacteria bacterium GW2011_GWA1_40_9</name>
    <dbReference type="NCBI Taxonomy" id="1618408"/>
    <lineage>
        <taxon>Bacteria</taxon>
        <taxon>Candidatus Curtissiibacteriota</taxon>
    </lineage>
</organism>
<dbReference type="Pfam" id="PF00459">
    <property type="entry name" value="Inositol_P"/>
    <property type="match status" value="1"/>
</dbReference>
<dbReference type="GO" id="GO:0007165">
    <property type="term" value="P:signal transduction"/>
    <property type="evidence" value="ECO:0007669"/>
    <property type="project" value="TreeGrafter"/>
</dbReference>
<dbReference type="GO" id="GO:0046854">
    <property type="term" value="P:phosphatidylinositol phosphate biosynthetic process"/>
    <property type="evidence" value="ECO:0007669"/>
    <property type="project" value="InterPro"/>
</dbReference>
<feature type="binding site" evidence="3">
    <location>
        <position position="87"/>
    </location>
    <ligand>
        <name>Mg(2+)</name>
        <dbReference type="ChEBI" id="CHEBI:18420"/>
        <label>1</label>
        <note>catalytic</note>
    </ligand>
</feature>
<reference evidence="4 5" key="1">
    <citation type="journal article" date="2015" name="Nature">
        <title>rRNA introns, odd ribosomes, and small enigmatic genomes across a large radiation of phyla.</title>
        <authorList>
            <person name="Brown C.T."/>
            <person name="Hug L.A."/>
            <person name="Thomas B.C."/>
            <person name="Sharon I."/>
            <person name="Castelle C.J."/>
            <person name="Singh A."/>
            <person name="Wilkins M.J."/>
            <person name="Williams K.H."/>
            <person name="Banfield J.F."/>
        </authorList>
    </citation>
    <scope>NUCLEOTIDE SEQUENCE [LARGE SCALE GENOMIC DNA]</scope>
</reference>
<dbReference type="GO" id="GO:0006020">
    <property type="term" value="P:inositol metabolic process"/>
    <property type="evidence" value="ECO:0007669"/>
    <property type="project" value="TreeGrafter"/>
</dbReference>
<dbReference type="Gene3D" id="3.30.540.10">
    <property type="entry name" value="Fructose-1,6-Bisphosphatase, subunit A, domain 1"/>
    <property type="match status" value="1"/>
</dbReference>
<feature type="binding site" evidence="3">
    <location>
        <position position="68"/>
    </location>
    <ligand>
        <name>Mg(2+)</name>
        <dbReference type="ChEBI" id="CHEBI:18420"/>
        <label>1</label>
        <note>catalytic</note>
    </ligand>
</feature>
<dbReference type="AlphaFoldDB" id="A0A0G0TMT8"/>
<comment type="caution">
    <text evidence="4">The sequence shown here is derived from an EMBL/GenBank/DDBJ whole genome shotgun (WGS) entry which is preliminary data.</text>
</comment>
<dbReference type="GO" id="GO:0046872">
    <property type="term" value="F:metal ion binding"/>
    <property type="evidence" value="ECO:0007669"/>
    <property type="project" value="UniProtKB-KW"/>
</dbReference>
<dbReference type="PRINTS" id="PR00377">
    <property type="entry name" value="IMPHPHTASES"/>
</dbReference>
<dbReference type="InterPro" id="IPR000760">
    <property type="entry name" value="Inositol_monophosphatase-like"/>
</dbReference>
<evidence type="ECO:0000256" key="1">
    <source>
        <dbReference type="ARBA" id="ARBA00022723"/>
    </source>
</evidence>
<accession>A0A0G0TMT8</accession>
<dbReference type="PANTHER" id="PTHR20854:SF4">
    <property type="entry name" value="INOSITOL-1-MONOPHOSPHATASE-RELATED"/>
    <property type="match status" value="1"/>
</dbReference>
<gene>
    <name evidence="4" type="ORF">UU23_C0001G0123</name>
</gene>
<dbReference type="PANTHER" id="PTHR20854">
    <property type="entry name" value="INOSITOL MONOPHOSPHATASE"/>
    <property type="match status" value="1"/>
</dbReference>
<evidence type="ECO:0000256" key="3">
    <source>
        <dbReference type="PIRSR" id="PIRSR600760-2"/>
    </source>
</evidence>
<protein>
    <submittedName>
        <fullName evidence="4">Inositol monophosphatase/fructose-1,6-bisphosphatase family protein</fullName>
    </submittedName>
</protein>
<dbReference type="STRING" id="1618408.UU23_C0001G0123"/>
<comment type="cofactor">
    <cofactor evidence="3">
        <name>Mg(2+)</name>
        <dbReference type="ChEBI" id="CHEBI:18420"/>
    </cofactor>
</comment>
<dbReference type="CDD" id="cd01637">
    <property type="entry name" value="IMPase_like"/>
    <property type="match status" value="1"/>
</dbReference>
<feature type="binding site" evidence="3">
    <location>
        <position position="85"/>
    </location>
    <ligand>
        <name>Mg(2+)</name>
        <dbReference type="ChEBI" id="CHEBI:18420"/>
        <label>1</label>
        <note>catalytic</note>
    </ligand>
</feature>
<evidence type="ECO:0000313" key="4">
    <source>
        <dbReference type="EMBL" id="KKR78359.1"/>
    </source>
</evidence>
<proteinExistence type="predicted"/>
<dbReference type="InterPro" id="IPR020550">
    <property type="entry name" value="Inositol_monophosphatase_CS"/>
</dbReference>
<sequence>MKNLQLEADFFHFIAVAVRNLVSSADRNPAIAKHKREGDFSTQVDIDVENIIVSEIKKRFPNDHILAEETQSEVAIPKGRIWIIDPICGTNNIARGIKNFCTNIALADNKQLIASCVVDHSQNDYFWLVGGGKVYVNNTLFEPNYERFDVVVDVDFGALISVDENKKEKHNKFLRKLIAETGYYLISLNSSLGFAYTAIGKVDGFLTVENHPWDICASTFLIQQSGGIITDTFGKPWVLESTGAIAAKNEEIHKKLLSAYLNA</sequence>
<name>A0A0G0TMT8_9BACT</name>